<keyword evidence="1" id="KW-0863">Zinc-finger</keyword>
<keyword evidence="1" id="KW-0862">Zinc</keyword>
<reference evidence="5 6" key="1">
    <citation type="submission" date="2020-06" db="EMBL/GenBank/DDBJ databases">
        <authorList>
            <person name="Li R."/>
            <person name="Bekaert M."/>
        </authorList>
    </citation>
    <scope>NUCLEOTIDE SEQUENCE [LARGE SCALE GENOMIC DNA]</scope>
    <source>
        <strain evidence="6">wild</strain>
    </source>
</reference>
<dbReference type="Pfam" id="PF00643">
    <property type="entry name" value="zf-B_box"/>
    <property type="match status" value="1"/>
</dbReference>
<dbReference type="GO" id="GO:0045087">
    <property type="term" value="P:innate immune response"/>
    <property type="evidence" value="ECO:0007669"/>
    <property type="project" value="TreeGrafter"/>
</dbReference>
<dbReference type="PANTHER" id="PTHR25462">
    <property type="entry name" value="BONUS, ISOFORM C-RELATED"/>
    <property type="match status" value="1"/>
</dbReference>
<keyword evidence="1" id="KW-0479">Metal-binding</keyword>
<dbReference type="GO" id="GO:0005654">
    <property type="term" value="C:nucleoplasm"/>
    <property type="evidence" value="ECO:0007669"/>
    <property type="project" value="TreeGrafter"/>
</dbReference>
<dbReference type="EMBL" id="CACVKT020009755">
    <property type="protein sequence ID" value="CAC5423255.1"/>
    <property type="molecule type" value="Genomic_DNA"/>
</dbReference>
<evidence type="ECO:0000313" key="5">
    <source>
        <dbReference type="EMBL" id="CAC5423255.1"/>
    </source>
</evidence>
<dbReference type="InterPro" id="IPR047153">
    <property type="entry name" value="TRIM45/56/19-like"/>
</dbReference>
<evidence type="ECO:0000256" key="2">
    <source>
        <dbReference type="SAM" id="Coils"/>
    </source>
</evidence>
<dbReference type="Proteomes" id="UP000507470">
    <property type="component" value="Unassembled WGS sequence"/>
</dbReference>
<evidence type="ECO:0000256" key="1">
    <source>
        <dbReference type="PROSITE-ProRule" id="PRU00024"/>
    </source>
</evidence>
<dbReference type="PROSITE" id="PS50119">
    <property type="entry name" value="ZF_BBOX"/>
    <property type="match status" value="1"/>
</dbReference>
<accession>A0A6J8EUU2</accession>
<protein>
    <recommendedName>
        <fullName evidence="4">B box-type domain-containing protein</fullName>
    </recommendedName>
</protein>
<dbReference type="InterPro" id="IPR000315">
    <property type="entry name" value="Znf_B-box"/>
</dbReference>
<dbReference type="OrthoDB" id="6064561at2759"/>
<dbReference type="SUPFAM" id="SSF57845">
    <property type="entry name" value="B-box zinc-binding domain"/>
    <property type="match status" value="1"/>
</dbReference>
<dbReference type="Gene3D" id="2.120.10.30">
    <property type="entry name" value="TolB, C-terminal domain"/>
    <property type="match status" value="1"/>
</dbReference>
<dbReference type="AlphaFoldDB" id="A0A6J8EUU2"/>
<organism evidence="5 6">
    <name type="scientific">Mytilus coruscus</name>
    <name type="common">Sea mussel</name>
    <dbReference type="NCBI Taxonomy" id="42192"/>
    <lineage>
        <taxon>Eukaryota</taxon>
        <taxon>Metazoa</taxon>
        <taxon>Spiralia</taxon>
        <taxon>Lophotrochozoa</taxon>
        <taxon>Mollusca</taxon>
        <taxon>Bivalvia</taxon>
        <taxon>Autobranchia</taxon>
        <taxon>Pteriomorphia</taxon>
        <taxon>Mytilida</taxon>
        <taxon>Mytiloidea</taxon>
        <taxon>Mytilidae</taxon>
        <taxon>Mytilinae</taxon>
        <taxon>Mytilus</taxon>
    </lineage>
</organism>
<feature type="coiled-coil region" evidence="2">
    <location>
        <begin position="84"/>
        <end position="133"/>
    </location>
</feature>
<dbReference type="InterPro" id="IPR011042">
    <property type="entry name" value="6-blade_b-propeller_TolB-like"/>
</dbReference>
<gene>
    <name evidence="5" type="ORF">MCOR_55244</name>
</gene>
<keyword evidence="2" id="KW-0175">Coiled coil</keyword>
<evidence type="ECO:0000256" key="3">
    <source>
        <dbReference type="SAM" id="MobiDB-lite"/>
    </source>
</evidence>
<dbReference type="PANTHER" id="PTHR25462:SF299">
    <property type="entry name" value="E3 UBIQUITIN-PROTEIN LIGASE TRIM56"/>
    <property type="match status" value="1"/>
</dbReference>
<dbReference type="GO" id="GO:0008270">
    <property type="term" value="F:zinc ion binding"/>
    <property type="evidence" value="ECO:0007669"/>
    <property type="project" value="UniProtKB-KW"/>
</dbReference>
<keyword evidence="6" id="KW-1185">Reference proteome</keyword>
<dbReference type="Gene3D" id="3.30.160.60">
    <property type="entry name" value="Classic Zinc Finger"/>
    <property type="match status" value="1"/>
</dbReference>
<evidence type="ECO:0000313" key="6">
    <source>
        <dbReference type="Proteomes" id="UP000507470"/>
    </source>
</evidence>
<feature type="region of interest" description="Disordered" evidence="3">
    <location>
        <begin position="257"/>
        <end position="277"/>
    </location>
</feature>
<proteinExistence type="predicted"/>
<sequence>MLPPHTVLPMPTIRQVSSSFFKMSKNCSQHPSESLVLFCGQHDKMICDSCQIESHQNCKSITSSIKAANGVKDGTAISGLEIRMNNLNQVSERMLSQIEEKQKTLKESQIKFKNRVLEIKQKLVDRLNNLEADIHKDIDSKYEQCNDTLTTKRTSLQANATSITSWKRDLKYLKQNTSEIHLFQSVKFIEKETNETDSEIRKLQKETFPTIKFLPSVLESKMDKMLPDLGTINIEEVSVPMPELNIDQEAQYLSRKSVSQKGENVPVSTTRPNSDQGGQFVVRDQRKLMLTNSFLTRKLDYGLEISGGCFIPNDRILLGHNMDKKLFVCKLDGSNSKAITLDYIPKRITLYDNNHALVSVGNDGIQVIDLTSLRPGKKIPIKGISSGIASAKEYIWIKNQRKTLIKVDINGTIQCTIKTAFDPLDICANKDGDVYYTNGETVHVVTADGKEREINKSLDLKGIEGIAVDDRGDVYVAEKTSNNIHKLFINNQKPGIVMTVDDGVYRPINLSFNNETKELLVLNNDRVSINIYRPQ</sequence>
<feature type="domain" description="B box-type" evidence="4">
    <location>
        <begin position="22"/>
        <end position="56"/>
    </location>
</feature>
<evidence type="ECO:0000259" key="4">
    <source>
        <dbReference type="PROSITE" id="PS50119"/>
    </source>
</evidence>
<dbReference type="SUPFAM" id="SSF101898">
    <property type="entry name" value="NHL repeat"/>
    <property type="match status" value="1"/>
</dbReference>
<name>A0A6J8EUU2_MYTCO</name>
<dbReference type="GO" id="GO:0060340">
    <property type="term" value="P:positive regulation of type I interferon-mediated signaling pathway"/>
    <property type="evidence" value="ECO:0007669"/>
    <property type="project" value="TreeGrafter"/>
</dbReference>
<dbReference type="GO" id="GO:0061630">
    <property type="term" value="F:ubiquitin protein ligase activity"/>
    <property type="evidence" value="ECO:0007669"/>
    <property type="project" value="TreeGrafter"/>
</dbReference>